<organism evidence="1 2">
    <name type="scientific">Amycolatopsis arida</name>
    <dbReference type="NCBI Taxonomy" id="587909"/>
    <lineage>
        <taxon>Bacteria</taxon>
        <taxon>Bacillati</taxon>
        <taxon>Actinomycetota</taxon>
        <taxon>Actinomycetes</taxon>
        <taxon>Pseudonocardiales</taxon>
        <taxon>Pseudonocardiaceae</taxon>
        <taxon>Amycolatopsis</taxon>
    </lineage>
</organism>
<reference evidence="2" key="1">
    <citation type="submission" date="2016-10" db="EMBL/GenBank/DDBJ databases">
        <authorList>
            <person name="Varghese N."/>
            <person name="Submissions S."/>
        </authorList>
    </citation>
    <scope>NUCLEOTIDE SEQUENCE [LARGE SCALE GENOMIC DNA]</scope>
    <source>
        <strain evidence="2">CGMCC 4.5579</strain>
    </source>
</reference>
<proteinExistence type="predicted"/>
<dbReference type="AlphaFoldDB" id="A0A1I5PWZ4"/>
<evidence type="ECO:0000313" key="2">
    <source>
        <dbReference type="Proteomes" id="UP000198727"/>
    </source>
</evidence>
<dbReference type="EMBL" id="FOWW01000002">
    <property type="protein sequence ID" value="SFP38603.1"/>
    <property type="molecule type" value="Genomic_DNA"/>
</dbReference>
<name>A0A1I5PWZ4_9PSEU</name>
<dbReference type="Proteomes" id="UP000198727">
    <property type="component" value="Unassembled WGS sequence"/>
</dbReference>
<sequence>MTFPIRRETSGFALGVYNWSKSPVAHRYSIQCTVKLKSAYTETQAASWTSRHSAVNGDTDAVSFGVSAVTGTRSIHSAVVSSDSHGSTC</sequence>
<keyword evidence="2" id="KW-1185">Reference proteome</keyword>
<protein>
    <submittedName>
        <fullName evidence="1">Uncharacterized protein</fullName>
    </submittedName>
</protein>
<accession>A0A1I5PWZ4</accession>
<gene>
    <name evidence="1" type="ORF">SAMN05421810_102431</name>
</gene>
<evidence type="ECO:0000313" key="1">
    <source>
        <dbReference type="EMBL" id="SFP38603.1"/>
    </source>
</evidence>